<feature type="compositionally biased region" description="Basic and acidic residues" evidence="1">
    <location>
        <begin position="166"/>
        <end position="180"/>
    </location>
</feature>
<accession>A0A3N4I6M0</accession>
<dbReference type="AlphaFoldDB" id="A0A3N4I6M0"/>
<reference evidence="3 4" key="1">
    <citation type="journal article" date="2018" name="Nat. Ecol. Evol.">
        <title>Pezizomycetes genomes reveal the molecular basis of ectomycorrhizal truffle lifestyle.</title>
        <authorList>
            <person name="Murat C."/>
            <person name="Payen T."/>
            <person name="Noel B."/>
            <person name="Kuo A."/>
            <person name="Morin E."/>
            <person name="Chen J."/>
            <person name="Kohler A."/>
            <person name="Krizsan K."/>
            <person name="Balestrini R."/>
            <person name="Da Silva C."/>
            <person name="Montanini B."/>
            <person name="Hainaut M."/>
            <person name="Levati E."/>
            <person name="Barry K.W."/>
            <person name="Belfiori B."/>
            <person name="Cichocki N."/>
            <person name="Clum A."/>
            <person name="Dockter R.B."/>
            <person name="Fauchery L."/>
            <person name="Guy J."/>
            <person name="Iotti M."/>
            <person name="Le Tacon F."/>
            <person name="Lindquist E.A."/>
            <person name="Lipzen A."/>
            <person name="Malagnac F."/>
            <person name="Mello A."/>
            <person name="Molinier V."/>
            <person name="Miyauchi S."/>
            <person name="Poulain J."/>
            <person name="Riccioni C."/>
            <person name="Rubini A."/>
            <person name="Sitrit Y."/>
            <person name="Splivallo R."/>
            <person name="Traeger S."/>
            <person name="Wang M."/>
            <person name="Zifcakova L."/>
            <person name="Wipf D."/>
            <person name="Zambonelli A."/>
            <person name="Paolocci F."/>
            <person name="Nowrousian M."/>
            <person name="Ottonello S."/>
            <person name="Baldrian P."/>
            <person name="Spatafora J.W."/>
            <person name="Henrissat B."/>
            <person name="Nagy L.G."/>
            <person name="Aury J.M."/>
            <person name="Wincker P."/>
            <person name="Grigoriev I.V."/>
            <person name="Bonfante P."/>
            <person name="Martin F.M."/>
        </authorList>
    </citation>
    <scope>NUCLEOTIDE SEQUENCE [LARGE SCALE GENOMIC DNA]</scope>
    <source>
        <strain evidence="3 4">RN42</strain>
    </source>
</reference>
<feature type="compositionally biased region" description="Acidic residues" evidence="1">
    <location>
        <begin position="283"/>
        <end position="297"/>
    </location>
</feature>
<evidence type="ECO:0000313" key="3">
    <source>
        <dbReference type="EMBL" id="RPA81117.1"/>
    </source>
</evidence>
<feature type="compositionally biased region" description="Acidic residues" evidence="1">
    <location>
        <begin position="378"/>
        <end position="389"/>
    </location>
</feature>
<dbReference type="Pfam" id="PF09816">
    <property type="entry name" value="EAF"/>
    <property type="match status" value="1"/>
</dbReference>
<feature type="region of interest" description="Disordered" evidence="1">
    <location>
        <begin position="126"/>
        <end position="453"/>
    </location>
</feature>
<feature type="compositionally biased region" description="Acidic residues" evidence="1">
    <location>
        <begin position="133"/>
        <end position="149"/>
    </location>
</feature>
<dbReference type="OrthoDB" id="125903at2759"/>
<dbReference type="EMBL" id="ML119682">
    <property type="protein sequence ID" value="RPA81117.1"/>
    <property type="molecule type" value="Genomic_DNA"/>
</dbReference>
<feature type="compositionally biased region" description="Acidic residues" evidence="1">
    <location>
        <begin position="404"/>
        <end position="428"/>
    </location>
</feature>
<dbReference type="Proteomes" id="UP000275078">
    <property type="component" value="Unassembled WGS sequence"/>
</dbReference>
<evidence type="ECO:0000256" key="1">
    <source>
        <dbReference type="SAM" id="MobiDB-lite"/>
    </source>
</evidence>
<proteinExistence type="predicted"/>
<evidence type="ECO:0000313" key="4">
    <source>
        <dbReference type="Proteomes" id="UP000275078"/>
    </source>
</evidence>
<evidence type="ECO:0000259" key="2">
    <source>
        <dbReference type="Pfam" id="PF09816"/>
    </source>
</evidence>
<gene>
    <name evidence="3" type="ORF">BJ508DRAFT_414969</name>
</gene>
<name>A0A3N4I6M0_ASCIM</name>
<feature type="compositionally biased region" description="Basic residues" evidence="1">
    <location>
        <begin position="156"/>
        <end position="165"/>
    </location>
</feature>
<feature type="compositionally biased region" description="Acidic residues" evidence="1">
    <location>
        <begin position="350"/>
        <end position="359"/>
    </location>
</feature>
<feature type="domain" description="Transcription elongation factor Eaf N-terminal" evidence="2">
    <location>
        <begin position="24"/>
        <end position="124"/>
    </location>
</feature>
<sequence>MPPKPATAGNTKVAQVDPNKAGKFNVKLGTSFQTGQGLTTIRYNKKPDSVLDNCTDSETPPVIKRTGRDGENVELTLQGTDGEKIYYTGQQTDAQSFEVLFVFDPSTQEFTVEQLDSNFIMNMDGHPAIGVDGSDDSSDENFSDPEPDNPYDFRRFVIKTPKKPKAPKEERKKEEEERGFSLDSRPVKVTPKPSPMKKATEPKEAATKKITKPRKAPVKKTAAPKKSAITMPSQVQARDSPGPMSLDYSSKPATPKPKPTVAKVTNGGPVSLKAASNLNAESSESDADNESSEDEGGFVDALIVENMDDGSGRGGGLFGNRNGLSVGNGPISLSAASQSPMALGGRRDESESEESEEDDGRGVTSHPIYRPVIRQQQEEEESDADEDEDDRFRMPVPSPGAPENQDDDNEEDFDLEQEMLDAFSEVDDASQGGPISLSAMTGNKLDESSSEEE</sequence>
<organism evidence="3 4">
    <name type="scientific">Ascobolus immersus RN42</name>
    <dbReference type="NCBI Taxonomy" id="1160509"/>
    <lineage>
        <taxon>Eukaryota</taxon>
        <taxon>Fungi</taxon>
        <taxon>Dikarya</taxon>
        <taxon>Ascomycota</taxon>
        <taxon>Pezizomycotina</taxon>
        <taxon>Pezizomycetes</taxon>
        <taxon>Pezizales</taxon>
        <taxon>Ascobolaceae</taxon>
        <taxon>Ascobolus</taxon>
    </lineage>
</organism>
<protein>
    <recommendedName>
        <fullName evidence="2">Transcription elongation factor Eaf N-terminal domain-containing protein</fullName>
    </recommendedName>
</protein>
<feature type="compositionally biased region" description="Basic residues" evidence="1">
    <location>
        <begin position="209"/>
        <end position="218"/>
    </location>
</feature>
<keyword evidence="4" id="KW-1185">Reference proteome</keyword>
<dbReference type="STRING" id="1160509.A0A3N4I6M0"/>
<feature type="compositionally biased region" description="Basic and acidic residues" evidence="1">
    <location>
        <begin position="198"/>
        <end position="207"/>
    </location>
</feature>
<feature type="compositionally biased region" description="Low complexity" evidence="1">
    <location>
        <begin position="259"/>
        <end position="282"/>
    </location>
</feature>
<dbReference type="InterPro" id="IPR019194">
    <property type="entry name" value="Tscrpt_elong_fac_Eaf_N"/>
</dbReference>